<dbReference type="AlphaFoldDB" id="A0AAN9L650"/>
<accession>A0AAN9L650</accession>
<evidence type="ECO:0000313" key="1">
    <source>
        <dbReference type="EMBL" id="KAK7330177.1"/>
    </source>
</evidence>
<keyword evidence="2" id="KW-1185">Reference proteome</keyword>
<reference evidence="1 2" key="1">
    <citation type="submission" date="2024-01" db="EMBL/GenBank/DDBJ databases">
        <title>The genomes of 5 underutilized Papilionoideae crops provide insights into root nodulation and disease resistanc.</title>
        <authorList>
            <person name="Jiang F."/>
        </authorList>
    </citation>
    <scope>NUCLEOTIDE SEQUENCE [LARGE SCALE GENOMIC DNA]</scope>
    <source>
        <strain evidence="1">LVBAO_FW01</strain>
        <tissue evidence="1">Leaves</tissue>
    </source>
</reference>
<evidence type="ECO:0000313" key="2">
    <source>
        <dbReference type="Proteomes" id="UP001367508"/>
    </source>
</evidence>
<proteinExistence type="predicted"/>
<dbReference type="Proteomes" id="UP001367508">
    <property type="component" value="Unassembled WGS sequence"/>
</dbReference>
<comment type="caution">
    <text evidence="1">The sequence shown here is derived from an EMBL/GenBank/DDBJ whole genome shotgun (WGS) entry which is preliminary data.</text>
</comment>
<protein>
    <submittedName>
        <fullName evidence="1">Uncharacterized protein</fullName>
    </submittedName>
</protein>
<name>A0AAN9L650_CANGL</name>
<gene>
    <name evidence="1" type="ORF">VNO77_24364</name>
</gene>
<sequence length="85" mass="9045">MGTGSGGKFSVNYVVTLGVVCPFVKNGGGEQAGWSFVCLIRYGGNWTRQGLSTCSVAFRSDSGLLLTRGNKLAKCVTWLLGESRH</sequence>
<organism evidence="1 2">
    <name type="scientific">Canavalia gladiata</name>
    <name type="common">Sword bean</name>
    <name type="synonym">Dolichos gladiatus</name>
    <dbReference type="NCBI Taxonomy" id="3824"/>
    <lineage>
        <taxon>Eukaryota</taxon>
        <taxon>Viridiplantae</taxon>
        <taxon>Streptophyta</taxon>
        <taxon>Embryophyta</taxon>
        <taxon>Tracheophyta</taxon>
        <taxon>Spermatophyta</taxon>
        <taxon>Magnoliopsida</taxon>
        <taxon>eudicotyledons</taxon>
        <taxon>Gunneridae</taxon>
        <taxon>Pentapetalae</taxon>
        <taxon>rosids</taxon>
        <taxon>fabids</taxon>
        <taxon>Fabales</taxon>
        <taxon>Fabaceae</taxon>
        <taxon>Papilionoideae</taxon>
        <taxon>50 kb inversion clade</taxon>
        <taxon>NPAAA clade</taxon>
        <taxon>indigoferoid/millettioid clade</taxon>
        <taxon>Phaseoleae</taxon>
        <taxon>Canavalia</taxon>
    </lineage>
</organism>
<dbReference type="EMBL" id="JAYMYQ010000005">
    <property type="protein sequence ID" value="KAK7330177.1"/>
    <property type="molecule type" value="Genomic_DNA"/>
</dbReference>